<comment type="subunit">
    <text evidence="13">Acetyl-CoA carboxylase is a heterohexamer composed of biotin carboxyl carrier protein (AccB), biotin carboxylase (AccC) and two subunits each of ACCase subunit alpha (AccA) and ACCase subunit beta (AccD).</text>
</comment>
<evidence type="ECO:0000256" key="10">
    <source>
        <dbReference type="ARBA" id="ARBA00023098"/>
    </source>
</evidence>
<keyword evidence="11 13" id="KW-0275">Fatty acid biosynthesis</keyword>
<feature type="binding site" evidence="13">
    <location>
        <position position="29"/>
    </location>
    <ligand>
        <name>Zn(2+)</name>
        <dbReference type="ChEBI" id="CHEBI:29105"/>
    </ligand>
</feature>
<dbReference type="RefSeq" id="WP_136081496.1">
    <property type="nucleotide sequence ID" value="NZ_CAAHFG010000003.1"/>
</dbReference>
<evidence type="ECO:0000256" key="12">
    <source>
        <dbReference type="ARBA" id="ARBA00025280"/>
    </source>
</evidence>
<comment type="subcellular location">
    <subcellularLocation>
        <location evidence="1 13">Cytoplasm</location>
    </subcellularLocation>
</comment>
<dbReference type="InterPro" id="IPR011762">
    <property type="entry name" value="COA_CT_N"/>
</dbReference>
<dbReference type="PRINTS" id="PR01070">
    <property type="entry name" value="ACCCTRFRASEB"/>
</dbReference>
<dbReference type="UniPathway" id="UPA00655">
    <property type="reaction ID" value="UER00711"/>
</dbReference>
<dbReference type="InterPro" id="IPR034733">
    <property type="entry name" value="AcCoA_carboxyl_beta"/>
</dbReference>
<dbReference type="AlphaFoldDB" id="A0A6C2U7Y5"/>
<feature type="binding site" evidence="13">
    <location>
        <position position="51"/>
    </location>
    <ligand>
        <name>Zn(2+)</name>
        <dbReference type="ChEBI" id="CHEBI:29105"/>
    </ligand>
</feature>
<proteinExistence type="inferred from homology"/>
<dbReference type="PANTHER" id="PTHR42995:SF5">
    <property type="entry name" value="ACETYL-COENZYME A CARBOXYLASE CARBOXYL TRANSFERASE SUBUNIT BETA, CHLOROPLASTIC"/>
    <property type="match status" value="1"/>
</dbReference>
<keyword evidence="9 13" id="KW-0067">ATP-binding</keyword>
<evidence type="ECO:0000256" key="8">
    <source>
        <dbReference type="ARBA" id="ARBA00022833"/>
    </source>
</evidence>
<keyword evidence="4 13" id="KW-0479">Metal-binding</keyword>
<dbReference type="SUPFAM" id="SSF52096">
    <property type="entry name" value="ClpP/crotonase"/>
    <property type="match status" value="1"/>
</dbReference>
<dbReference type="GO" id="GO:0016743">
    <property type="term" value="F:carboxyl- or carbamoyltransferase activity"/>
    <property type="evidence" value="ECO:0007669"/>
    <property type="project" value="UniProtKB-UniRule"/>
</dbReference>
<reference evidence="15 16" key="1">
    <citation type="submission" date="2019-04" db="EMBL/GenBank/DDBJ databases">
        <authorList>
            <person name="Van Vliet M D."/>
        </authorList>
    </citation>
    <scope>NUCLEOTIDE SEQUENCE [LARGE SCALE GENOMIC DNA]</scope>
    <source>
        <strain evidence="15 16">F1</strain>
    </source>
</reference>
<keyword evidence="6 13" id="KW-0863">Zinc-finger</keyword>
<evidence type="ECO:0000256" key="1">
    <source>
        <dbReference type="ARBA" id="ARBA00004496"/>
    </source>
</evidence>
<dbReference type="PANTHER" id="PTHR42995">
    <property type="entry name" value="ACETYL-COENZYME A CARBOXYLASE CARBOXYL TRANSFERASE SUBUNIT BETA, CHLOROPLASTIC"/>
    <property type="match status" value="1"/>
</dbReference>
<name>A0A6C2U7Y5_PONDE</name>
<feature type="binding site" evidence="13">
    <location>
        <position position="32"/>
    </location>
    <ligand>
        <name>Zn(2+)</name>
        <dbReference type="ChEBI" id="CHEBI:29105"/>
    </ligand>
</feature>
<accession>A0A6C2U7Y5</accession>
<keyword evidence="5 13" id="KW-0547">Nucleotide-binding</keyword>
<keyword evidence="2 13" id="KW-0444">Lipid biosynthesis</keyword>
<keyword evidence="16" id="KW-1185">Reference proteome</keyword>
<evidence type="ECO:0000313" key="16">
    <source>
        <dbReference type="Proteomes" id="UP000366872"/>
    </source>
</evidence>
<evidence type="ECO:0000256" key="9">
    <source>
        <dbReference type="ARBA" id="ARBA00022840"/>
    </source>
</evidence>
<organism evidence="15 16">
    <name type="scientific">Pontiella desulfatans</name>
    <dbReference type="NCBI Taxonomy" id="2750659"/>
    <lineage>
        <taxon>Bacteria</taxon>
        <taxon>Pseudomonadati</taxon>
        <taxon>Kiritimatiellota</taxon>
        <taxon>Kiritimatiellia</taxon>
        <taxon>Kiritimatiellales</taxon>
        <taxon>Pontiellaceae</taxon>
        <taxon>Pontiella</taxon>
    </lineage>
</organism>
<feature type="binding site" evidence="13">
    <location>
        <position position="48"/>
    </location>
    <ligand>
        <name>Zn(2+)</name>
        <dbReference type="ChEBI" id="CHEBI:29105"/>
    </ligand>
</feature>
<evidence type="ECO:0000256" key="6">
    <source>
        <dbReference type="ARBA" id="ARBA00022771"/>
    </source>
</evidence>
<evidence type="ECO:0000256" key="3">
    <source>
        <dbReference type="ARBA" id="ARBA00022679"/>
    </source>
</evidence>
<dbReference type="Pfam" id="PF01039">
    <property type="entry name" value="Carboxyl_trans"/>
    <property type="match status" value="1"/>
</dbReference>
<protein>
    <recommendedName>
        <fullName evidence="13">Acetyl-coenzyme A carboxylase carboxyl transferase subunit beta</fullName>
        <shortName evidence="13">ACCase subunit beta</shortName>
        <shortName evidence="13">Acetyl-CoA carboxylase carboxyltransferase subunit beta</shortName>
        <ecNumber evidence="13">2.1.3.15</ecNumber>
    </recommendedName>
</protein>
<comment type="catalytic activity">
    <reaction evidence="13">
        <text>N(6)-carboxybiotinyl-L-lysyl-[protein] + acetyl-CoA = N(6)-biotinyl-L-lysyl-[protein] + malonyl-CoA</text>
        <dbReference type="Rhea" id="RHEA:54728"/>
        <dbReference type="Rhea" id="RHEA-COMP:10505"/>
        <dbReference type="Rhea" id="RHEA-COMP:10506"/>
        <dbReference type="ChEBI" id="CHEBI:57288"/>
        <dbReference type="ChEBI" id="CHEBI:57384"/>
        <dbReference type="ChEBI" id="CHEBI:83144"/>
        <dbReference type="ChEBI" id="CHEBI:83145"/>
        <dbReference type="EC" id="2.1.3.15"/>
    </reaction>
</comment>
<keyword evidence="8 13" id="KW-0862">Zinc</keyword>
<dbReference type="Proteomes" id="UP000366872">
    <property type="component" value="Unassembled WGS sequence"/>
</dbReference>
<keyword evidence="10 13" id="KW-0443">Lipid metabolism</keyword>
<feature type="zinc finger region" description="C4-type" evidence="13">
    <location>
        <begin position="29"/>
        <end position="51"/>
    </location>
</feature>
<evidence type="ECO:0000256" key="13">
    <source>
        <dbReference type="HAMAP-Rule" id="MF_01395"/>
    </source>
</evidence>
<evidence type="ECO:0000256" key="11">
    <source>
        <dbReference type="ARBA" id="ARBA00023160"/>
    </source>
</evidence>
<comment type="function">
    <text evidence="12 13">Component of the acetyl coenzyme A carboxylase (ACC) complex. Biotin carboxylase (BC) catalyzes the carboxylation of biotin on its carrier protein (BCCP) and then the CO(2) group is transferred by the transcarboxylase to acetyl-CoA to form malonyl-CoA.</text>
</comment>
<comment type="cofactor">
    <cofactor evidence="13">
        <name>Zn(2+)</name>
        <dbReference type="ChEBI" id="CHEBI:29105"/>
    </cofactor>
    <text evidence="13">Binds 1 zinc ion per subunit.</text>
</comment>
<gene>
    <name evidence="13 15" type="primary">accD</name>
    <name evidence="15" type="ORF">PDESU_04522</name>
</gene>
<dbReference type="GO" id="GO:0006633">
    <property type="term" value="P:fatty acid biosynthetic process"/>
    <property type="evidence" value="ECO:0007669"/>
    <property type="project" value="UniProtKB-KW"/>
</dbReference>
<dbReference type="InterPro" id="IPR029045">
    <property type="entry name" value="ClpP/crotonase-like_dom_sf"/>
</dbReference>
<dbReference type="Gene3D" id="3.90.226.10">
    <property type="entry name" value="2-enoyl-CoA Hydratase, Chain A, domain 1"/>
    <property type="match status" value="1"/>
</dbReference>
<comment type="similarity">
    <text evidence="13">Belongs to the AccD/PCCB family.</text>
</comment>
<evidence type="ECO:0000256" key="5">
    <source>
        <dbReference type="ARBA" id="ARBA00022741"/>
    </source>
</evidence>
<evidence type="ECO:0000256" key="7">
    <source>
        <dbReference type="ARBA" id="ARBA00022832"/>
    </source>
</evidence>
<dbReference type="GO" id="GO:0003989">
    <property type="term" value="F:acetyl-CoA carboxylase activity"/>
    <property type="evidence" value="ECO:0007669"/>
    <property type="project" value="InterPro"/>
</dbReference>
<evidence type="ECO:0000313" key="15">
    <source>
        <dbReference type="EMBL" id="VGO15933.1"/>
    </source>
</evidence>
<dbReference type="GO" id="GO:0009317">
    <property type="term" value="C:acetyl-CoA carboxylase complex"/>
    <property type="evidence" value="ECO:0007669"/>
    <property type="project" value="InterPro"/>
</dbReference>
<dbReference type="InterPro" id="IPR041010">
    <property type="entry name" value="Znf-ACC"/>
</dbReference>
<dbReference type="HAMAP" id="MF_01395">
    <property type="entry name" value="AcetylCoA_CT_beta"/>
    <property type="match status" value="1"/>
</dbReference>
<dbReference type="InterPro" id="IPR000438">
    <property type="entry name" value="Acetyl_CoA_COase_Trfase_b_su"/>
</dbReference>
<evidence type="ECO:0000256" key="4">
    <source>
        <dbReference type="ARBA" id="ARBA00022723"/>
    </source>
</evidence>
<dbReference type="GO" id="GO:2001295">
    <property type="term" value="P:malonyl-CoA biosynthetic process"/>
    <property type="evidence" value="ECO:0007669"/>
    <property type="project" value="UniProtKB-UniRule"/>
</dbReference>
<comment type="pathway">
    <text evidence="13">Lipid metabolism; malonyl-CoA biosynthesis; malonyl-CoA from acetyl-CoA: step 1/1.</text>
</comment>
<dbReference type="Pfam" id="PF17848">
    <property type="entry name" value="Zn_ribbon_ACC"/>
    <property type="match status" value="1"/>
</dbReference>
<dbReference type="EMBL" id="CAAHFG010000003">
    <property type="protein sequence ID" value="VGO15933.1"/>
    <property type="molecule type" value="Genomic_DNA"/>
</dbReference>
<dbReference type="GO" id="GO:0005524">
    <property type="term" value="F:ATP binding"/>
    <property type="evidence" value="ECO:0007669"/>
    <property type="project" value="UniProtKB-KW"/>
</dbReference>
<dbReference type="GO" id="GO:0008270">
    <property type="term" value="F:zinc ion binding"/>
    <property type="evidence" value="ECO:0007669"/>
    <property type="project" value="UniProtKB-UniRule"/>
</dbReference>
<keyword evidence="7 13" id="KW-0276">Fatty acid metabolism</keyword>
<evidence type="ECO:0000256" key="2">
    <source>
        <dbReference type="ARBA" id="ARBA00022516"/>
    </source>
</evidence>
<feature type="domain" description="CoA carboxyltransferase N-terminal" evidence="14">
    <location>
        <begin position="25"/>
        <end position="282"/>
    </location>
</feature>
<evidence type="ECO:0000259" key="14">
    <source>
        <dbReference type="PROSITE" id="PS50980"/>
    </source>
</evidence>
<dbReference type="NCBIfam" id="TIGR00515">
    <property type="entry name" value="accD"/>
    <property type="match status" value="1"/>
</dbReference>
<sequence>MALFGSSKKNYSTITVKKRDVPDGLWMKCPSCGEIVYKEEVADNLEVCTKCGHHFTLGRQARIDLLSDAGTFEEWAGGIKSVDTLGFTGQQSYIDKLKANQEKSGWDDAITVGGCKLNGREIGLGVMDFSFLGASMGSVVGERVTYLIERSTREGRPVLLSCASGGARMYEGLLSLMQMAKTSAALARHASAGLAFIPILTHPTMAGVMASFATLGDLIVAEPEALIGFAGPRVIKETTQQDLPEGFQRSEFLQQHGLIDMVVPRKELRDRMALVLEYLCDE</sequence>
<keyword evidence="3 13" id="KW-0808">Transferase</keyword>
<dbReference type="PROSITE" id="PS50980">
    <property type="entry name" value="COA_CT_NTER"/>
    <property type="match status" value="1"/>
</dbReference>
<dbReference type="EC" id="2.1.3.15" evidence="13"/>
<keyword evidence="13" id="KW-0963">Cytoplasm</keyword>